<evidence type="ECO:0000259" key="1">
    <source>
        <dbReference type="Pfam" id="PF04389"/>
    </source>
</evidence>
<dbReference type="RefSeq" id="WP_039684908.1">
    <property type="nucleotide sequence ID" value="NZ_CP010028.1"/>
</dbReference>
<dbReference type="PANTHER" id="PTHR12147:SF26">
    <property type="entry name" value="PEPTIDASE M28 DOMAIN-CONTAINING PROTEIN"/>
    <property type="match status" value="1"/>
</dbReference>
<dbReference type="HOGENOM" id="CLU_024336_3_0_0"/>
<dbReference type="Proteomes" id="UP000030634">
    <property type="component" value="Chromosome"/>
</dbReference>
<dbReference type="GO" id="GO:0008235">
    <property type="term" value="F:metalloexopeptidase activity"/>
    <property type="evidence" value="ECO:0007669"/>
    <property type="project" value="InterPro"/>
</dbReference>
<evidence type="ECO:0000313" key="2">
    <source>
        <dbReference type="EMBL" id="AIZ45680.1"/>
    </source>
</evidence>
<dbReference type="InterPro" id="IPR007484">
    <property type="entry name" value="Peptidase_M28"/>
</dbReference>
<dbReference type="Gene3D" id="3.40.630.10">
    <property type="entry name" value="Zn peptidases"/>
    <property type="match status" value="1"/>
</dbReference>
<dbReference type="InterPro" id="IPR045175">
    <property type="entry name" value="M28_fam"/>
</dbReference>
<gene>
    <name evidence="2" type="ORF">QR90_12275</name>
</gene>
<dbReference type="Pfam" id="PF04389">
    <property type="entry name" value="Peptidase_M28"/>
    <property type="match status" value="1"/>
</dbReference>
<proteinExistence type="predicted"/>
<dbReference type="SUPFAM" id="SSF53187">
    <property type="entry name" value="Zn-dependent exopeptidases"/>
    <property type="match status" value="1"/>
</dbReference>
<dbReference type="AlphaFoldDB" id="A0A0A7KHV4"/>
<protein>
    <recommendedName>
        <fullName evidence="1">Peptidase M28 domain-containing protein</fullName>
    </recommendedName>
</protein>
<accession>A0A0A7KHV4</accession>
<name>A0A0A7KHV4_9DEIO</name>
<dbReference type="KEGG" id="dsw:QR90_12275"/>
<dbReference type="EMBL" id="CP010028">
    <property type="protein sequence ID" value="AIZ45680.1"/>
    <property type="molecule type" value="Genomic_DNA"/>
</dbReference>
<dbReference type="PANTHER" id="PTHR12147">
    <property type="entry name" value="METALLOPEPTIDASE M28 FAMILY MEMBER"/>
    <property type="match status" value="1"/>
</dbReference>
<sequence length="450" mass="48277">MYARRRRLPTKPAAPPWKWALLLSLAALLIGGGWWAVTRPRNPAAQPAATARTVTQDWATLKGFGPRPVGTPPHDAAADWLTAQFNALGYRVTRQPVTLDRPFDGGGTVQVGQLTVPAAALYGAGGGEQTGRLVRVPAGASTERMEALGLRAQIALATCTGWDGDDVTWSDLVDRALRAGALGLVLVQDCDTLQVQRVPTTPLPIVQLSAADGKRVLARAGQTATVTSSVEFRRVTGHNLIAARVNAAPQIVFGAHLDSVNGSPGANDNASGVLAVLETARRAASLPLAEQAWFVLFDAEEDGLYGSRAFARDPAYPIRETRAMFNLDMVGVAAEPLGLAGNAEVLALARQLRPGVRVFEDDPLPSRETFGRTRELGGSSDHVSFLRWGVRSVFFHRGLDDHYHAPGDRTLDPALVQDTADFAMRLAERVLDAPWTPREPCGITGRDCRN</sequence>
<dbReference type="GO" id="GO:0006508">
    <property type="term" value="P:proteolysis"/>
    <property type="evidence" value="ECO:0007669"/>
    <property type="project" value="InterPro"/>
</dbReference>
<organism evidence="2 3">
    <name type="scientific">Deinococcus radiopugnans</name>
    <dbReference type="NCBI Taxonomy" id="57497"/>
    <lineage>
        <taxon>Bacteria</taxon>
        <taxon>Thermotogati</taxon>
        <taxon>Deinococcota</taxon>
        <taxon>Deinococci</taxon>
        <taxon>Deinococcales</taxon>
        <taxon>Deinococcaceae</taxon>
        <taxon>Deinococcus</taxon>
    </lineage>
</organism>
<dbReference type="STRING" id="1182571.QR90_12275"/>
<reference evidence="3" key="1">
    <citation type="submission" date="2014-11" db="EMBL/GenBank/DDBJ databases">
        <title>Hymenobacter sp. DG25B genome submission.</title>
        <authorList>
            <person name="Jung H.-Y."/>
            <person name="Kim M.K."/>
            <person name="Srinivasan S."/>
            <person name="Lim S."/>
        </authorList>
    </citation>
    <scope>NUCLEOTIDE SEQUENCE [LARGE SCALE GENOMIC DNA]</scope>
    <source>
        <strain evidence="3">DY59</strain>
    </source>
</reference>
<feature type="domain" description="Peptidase M28" evidence="1">
    <location>
        <begin position="240"/>
        <end position="422"/>
    </location>
</feature>
<dbReference type="Gene3D" id="3.50.30.30">
    <property type="match status" value="1"/>
</dbReference>
<evidence type="ECO:0000313" key="3">
    <source>
        <dbReference type="Proteomes" id="UP000030634"/>
    </source>
</evidence>